<dbReference type="GO" id="GO:0045944">
    <property type="term" value="P:positive regulation of transcription by RNA polymerase II"/>
    <property type="evidence" value="ECO:0007669"/>
    <property type="project" value="TreeGrafter"/>
</dbReference>
<dbReference type="Gene3D" id="2.60.40.10">
    <property type="entry name" value="Immunoglobulins"/>
    <property type="match status" value="1"/>
</dbReference>
<dbReference type="InterPro" id="IPR032397">
    <property type="entry name" value="RHD_dimer"/>
</dbReference>
<dbReference type="InterPro" id="IPR033926">
    <property type="entry name" value="IPT_NFkappaB"/>
</dbReference>
<dbReference type="GO" id="GO:0033554">
    <property type="term" value="P:cellular response to stress"/>
    <property type="evidence" value="ECO:0007669"/>
    <property type="project" value="TreeGrafter"/>
</dbReference>
<evidence type="ECO:0000313" key="4">
    <source>
        <dbReference type="Proteomes" id="UP000440578"/>
    </source>
</evidence>
<dbReference type="GO" id="GO:0048935">
    <property type="term" value="P:peripheral nervous system neuron development"/>
    <property type="evidence" value="ECO:0007669"/>
    <property type="project" value="UniProtKB-ARBA"/>
</dbReference>
<dbReference type="GO" id="GO:0005654">
    <property type="term" value="C:nucleoplasm"/>
    <property type="evidence" value="ECO:0007669"/>
    <property type="project" value="UniProtKB-ARBA"/>
</dbReference>
<dbReference type="GO" id="GO:0007249">
    <property type="term" value="P:canonical NF-kappaB signal transduction"/>
    <property type="evidence" value="ECO:0007669"/>
    <property type="project" value="UniProtKB-ARBA"/>
</dbReference>
<dbReference type="SUPFAM" id="SSF81296">
    <property type="entry name" value="E set domains"/>
    <property type="match status" value="1"/>
</dbReference>
<protein>
    <submittedName>
        <fullName evidence="3">Embryonic polarity protein dorsal</fullName>
    </submittedName>
</protein>
<dbReference type="InterPro" id="IPR011539">
    <property type="entry name" value="RHD_DNA_bind_dom"/>
</dbReference>
<comment type="caution">
    <text evidence="3">The sequence shown here is derived from an EMBL/GenBank/DDBJ whole genome shotgun (WGS) entry which is preliminary data.</text>
</comment>
<dbReference type="PRINTS" id="PR00057">
    <property type="entry name" value="NFKBTNSCPFCT"/>
</dbReference>
<dbReference type="Proteomes" id="UP000440578">
    <property type="component" value="Unassembled WGS sequence"/>
</dbReference>
<feature type="compositionally biased region" description="Low complexity" evidence="1">
    <location>
        <begin position="483"/>
        <end position="503"/>
    </location>
</feature>
<evidence type="ECO:0000259" key="2">
    <source>
        <dbReference type="PROSITE" id="PS50254"/>
    </source>
</evidence>
<dbReference type="GO" id="GO:0045087">
    <property type="term" value="P:innate immune response"/>
    <property type="evidence" value="ECO:0007669"/>
    <property type="project" value="TreeGrafter"/>
</dbReference>
<sequence>MNLTNGKAVFFWQGRVDVIETDLELADGDSKMSYGPADPVGASLYSHAPMHYAPRPEDYDPVLRARRQAKVVITEQPASKALRFRKTFPSVKVVGYRGPAVVVVSCVTKDPPHWPHPHNLVGKDGCKKGVCTVNLNVETMSVTFQNLGIQCVKKKDVEDSLRQREAILVDPIQKVEGGERVSGYTRWVDAGFDHRLQPTAIDLNTVRLCFQVFVEGHEPGKFVVPLTPVVSDPIFDKKSMCDLVIYKMSDCSASAAGGRDIILLCDKVTKDDIEVRFFEVRDNRLYWEGFGEFLPADVHKQVAICFKTPRYANPDLDTPVRVQIQLRRPSDKQYSESRAFTLTPVDCDGIEEKKRKMARNSDRLHRFLAENLGEGEGQQSFDAVGARPKMKATSRHRLKTIKPEPVDPVPEPMYPGGDVPAQGIVSPTSMSGGGIVRQPTPYELQQRAAYAARLAAPTAAAADLVKQEYPAMYAPGSVHRAARSPQQPGAAPASPLGAAAAPPTSAHQLLDLDTQRPVSSSIIELDLSQLNSADLNMLSFPSESEANQQAIEGHLSSNLSQSLNFLDMPPPPQALPAEERPDAQMDSFTRNTISELEFLNQLSKK</sequence>
<dbReference type="InterPro" id="IPR014756">
    <property type="entry name" value="Ig_E-set"/>
</dbReference>
<dbReference type="Pfam" id="PF16179">
    <property type="entry name" value="RHD_dimer"/>
    <property type="match status" value="1"/>
</dbReference>
<proteinExistence type="predicted"/>
<dbReference type="PROSITE" id="PS50254">
    <property type="entry name" value="REL_2"/>
    <property type="match status" value="1"/>
</dbReference>
<dbReference type="GO" id="GO:0000981">
    <property type="term" value="F:DNA-binding transcription factor activity, RNA polymerase II-specific"/>
    <property type="evidence" value="ECO:0007669"/>
    <property type="project" value="TreeGrafter"/>
</dbReference>
<dbReference type="Pfam" id="PF00554">
    <property type="entry name" value="RHD_DNA_bind"/>
    <property type="match status" value="1"/>
</dbReference>
<dbReference type="GO" id="GO:0038061">
    <property type="term" value="P:non-canonical NF-kappaB signal transduction"/>
    <property type="evidence" value="ECO:0007669"/>
    <property type="project" value="TreeGrafter"/>
</dbReference>
<name>A0A6A4VP75_AMPAM</name>
<evidence type="ECO:0000256" key="1">
    <source>
        <dbReference type="SAM" id="MobiDB-lite"/>
    </source>
</evidence>
<dbReference type="InterPro" id="IPR037059">
    <property type="entry name" value="RHD_DNA_bind_dom_sf"/>
</dbReference>
<accession>A0A6A4VP75</accession>
<feature type="region of interest" description="Disordered" evidence="1">
    <location>
        <begin position="478"/>
        <end position="505"/>
    </location>
</feature>
<dbReference type="FunFam" id="2.60.40.10:FF:000046">
    <property type="entry name" value="Nuclear factor NF-kappa-B p105 subunit"/>
    <property type="match status" value="1"/>
</dbReference>
<feature type="domain" description="RHD" evidence="2">
    <location>
        <begin position="67"/>
        <end position="241"/>
    </location>
</feature>
<dbReference type="AlphaFoldDB" id="A0A6A4VP75"/>
<dbReference type="GO" id="GO:0005737">
    <property type="term" value="C:cytoplasm"/>
    <property type="evidence" value="ECO:0007669"/>
    <property type="project" value="InterPro"/>
</dbReference>
<reference evidence="3 4" key="1">
    <citation type="submission" date="2019-07" db="EMBL/GenBank/DDBJ databases">
        <title>Draft genome assembly of a fouling barnacle, Amphibalanus amphitrite (Darwin, 1854): The first reference genome for Thecostraca.</title>
        <authorList>
            <person name="Kim W."/>
        </authorList>
    </citation>
    <scope>NUCLEOTIDE SEQUENCE [LARGE SCALE GENOMIC DNA]</scope>
    <source>
        <strain evidence="3">SNU_AA5</strain>
        <tissue evidence="3">Soma without cirri and trophi</tissue>
    </source>
</reference>
<dbReference type="PANTHER" id="PTHR24169:SF25">
    <property type="entry name" value="DORSAL-RELATED IMMUNITY FACTOR DIF-RELATED"/>
    <property type="match status" value="1"/>
</dbReference>
<dbReference type="SUPFAM" id="SSF49417">
    <property type="entry name" value="p53-like transcription factors"/>
    <property type="match status" value="1"/>
</dbReference>
<dbReference type="InterPro" id="IPR008967">
    <property type="entry name" value="p53-like_TF_DNA-bd_sf"/>
</dbReference>
<keyword evidence="4" id="KW-1185">Reference proteome</keyword>
<dbReference type="InterPro" id="IPR002909">
    <property type="entry name" value="IPT_dom"/>
</dbReference>
<dbReference type="Gene3D" id="2.60.40.340">
    <property type="entry name" value="Rel homology domain (RHD), DNA-binding domain"/>
    <property type="match status" value="1"/>
</dbReference>
<dbReference type="GO" id="GO:0034097">
    <property type="term" value="P:response to cytokine"/>
    <property type="evidence" value="ECO:0007669"/>
    <property type="project" value="TreeGrafter"/>
</dbReference>
<dbReference type="GO" id="GO:0035206">
    <property type="term" value="P:regulation of hemocyte proliferation"/>
    <property type="evidence" value="ECO:0007669"/>
    <property type="project" value="UniProtKB-ARBA"/>
</dbReference>
<gene>
    <name evidence="3" type="primary">dl_1</name>
    <name evidence="3" type="ORF">FJT64_000920</name>
</gene>
<dbReference type="GO" id="GO:0008063">
    <property type="term" value="P:Toll signaling pathway"/>
    <property type="evidence" value="ECO:0007669"/>
    <property type="project" value="UniProtKB-ARBA"/>
</dbReference>
<organism evidence="3 4">
    <name type="scientific">Amphibalanus amphitrite</name>
    <name type="common">Striped barnacle</name>
    <name type="synonym">Balanus amphitrite</name>
    <dbReference type="NCBI Taxonomy" id="1232801"/>
    <lineage>
        <taxon>Eukaryota</taxon>
        <taxon>Metazoa</taxon>
        <taxon>Ecdysozoa</taxon>
        <taxon>Arthropoda</taxon>
        <taxon>Crustacea</taxon>
        <taxon>Multicrustacea</taxon>
        <taxon>Cirripedia</taxon>
        <taxon>Thoracica</taxon>
        <taxon>Thoracicalcarea</taxon>
        <taxon>Balanomorpha</taxon>
        <taxon>Balanoidea</taxon>
        <taxon>Balanidae</taxon>
        <taxon>Amphibalaninae</taxon>
        <taxon>Amphibalanus</taxon>
    </lineage>
</organism>
<dbReference type="InterPro" id="IPR013783">
    <property type="entry name" value="Ig-like_fold"/>
</dbReference>
<dbReference type="GO" id="GO:0000978">
    <property type="term" value="F:RNA polymerase II cis-regulatory region sequence-specific DNA binding"/>
    <property type="evidence" value="ECO:0007669"/>
    <property type="project" value="TreeGrafter"/>
</dbReference>
<dbReference type="InterPro" id="IPR000451">
    <property type="entry name" value="NFkB/Dor"/>
</dbReference>
<evidence type="ECO:0000313" key="3">
    <source>
        <dbReference type="EMBL" id="KAF0293344.1"/>
    </source>
</evidence>
<dbReference type="SMART" id="SM00429">
    <property type="entry name" value="IPT"/>
    <property type="match status" value="1"/>
</dbReference>
<dbReference type="OrthoDB" id="7881762at2759"/>
<dbReference type="PANTHER" id="PTHR24169">
    <property type="entry name" value="NUCLEAR FACTOR NF-KAPPA-B PROTEIN"/>
    <property type="match status" value="1"/>
</dbReference>
<feature type="region of interest" description="Disordered" evidence="1">
    <location>
        <begin position="561"/>
        <end position="580"/>
    </location>
</feature>
<dbReference type="GO" id="GO:0002225">
    <property type="term" value="P:positive regulation of antimicrobial peptide production"/>
    <property type="evidence" value="ECO:0007669"/>
    <property type="project" value="UniProtKB-ARBA"/>
</dbReference>
<dbReference type="CDD" id="cd01177">
    <property type="entry name" value="IPT_NFkappaB"/>
    <property type="match status" value="1"/>
</dbReference>
<dbReference type="EMBL" id="VIIS01001753">
    <property type="protein sequence ID" value="KAF0293344.1"/>
    <property type="molecule type" value="Genomic_DNA"/>
</dbReference>